<dbReference type="Proteomes" id="UP001152320">
    <property type="component" value="Chromosome 9"/>
</dbReference>
<comment type="similarity">
    <text evidence="1">Belongs to the WSCD family.</text>
</comment>
<protein>
    <recommendedName>
        <fullName evidence="4">Sulfotransferase</fullName>
    </recommendedName>
</protein>
<evidence type="ECO:0000313" key="3">
    <source>
        <dbReference type="Proteomes" id="UP001152320"/>
    </source>
</evidence>
<dbReference type="InterPro" id="IPR051589">
    <property type="entry name" value="Sialate-O-sulfotransferase"/>
</dbReference>
<evidence type="ECO:0000256" key="1">
    <source>
        <dbReference type="ARBA" id="ARBA00010236"/>
    </source>
</evidence>
<sequence>MGHIFKLIHVAFACVYCFLLLEIVRTLYLSFETRAGYNKRSYPRIPLEDYARKHISRETNFTVEFSGIINLSENRKVNVEDGAKNLTVSNSNEANVHAISARDKCADSNLETISPVPEPPPFTALASYPRSGNAYTGLLIQISTQFHTSSVYWRNERKKPIAQKAWVEKSVQIVEGWKRFNMDWLLKGKRVLVVSFERLCDNTLEELEKIVKFLNQPVRLHQIQCAVTLQPCKCRDRVDFEPYYVDTVREYIAELNETLIRDYSTSLPTYGTKCPFDKIL</sequence>
<dbReference type="PANTHER" id="PTHR45964:SF5">
    <property type="entry name" value="WSCD FAMILY MEMBER CG9164"/>
    <property type="match status" value="1"/>
</dbReference>
<dbReference type="InterPro" id="IPR027417">
    <property type="entry name" value="P-loop_NTPase"/>
</dbReference>
<keyword evidence="3" id="KW-1185">Reference proteome</keyword>
<gene>
    <name evidence="2" type="ORF">HOLleu_19546</name>
</gene>
<evidence type="ECO:0000313" key="2">
    <source>
        <dbReference type="EMBL" id="KAJ8035770.1"/>
    </source>
</evidence>
<evidence type="ECO:0008006" key="4">
    <source>
        <dbReference type="Google" id="ProtNLM"/>
    </source>
</evidence>
<accession>A0A9Q1BZQ9</accession>
<comment type="caution">
    <text evidence="2">The sequence shown here is derived from an EMBL/GenBank/DDBJ whole genome shotgun (WGS) entry which is preliminary data.</text>
</comment>
<dbReference type="PANTHER" id="PTHR45964">
    <property type="entry name" value="WSCD FAMILY MEMBER CG9164"/>
    <property type="match status" value="1"/>
</dbReference>
<dbReference type="Gene3D" id="3.40.50.300">
    <property type="entry name" value="P-loop containing nucleotide triphosphate hydrolases"/>
    <property type="match status" value="1"/>
</dbReference>
<dbReference type="EMBL" id="JAIZAY010000009">
    <property type="protein sequence ID" value="KAJ8035770.1"/>
    <property type="molecule type" value="Genomic_DNA"/>
</dbReference>
<dbReference type="AlphaFoldDB" id="A0A9Q1BZQ9"/>
<dbReference type="SUPFAM" id="SSF52540">
    <property type="entry name" value="P-loop containing nucleoside triphosphate hydrolases"/>
    <property type="match status" value="1"/>
</dbReference>
<organism evidence="2 3">
    <name type="scientific">Holothuria leucospilota</name>
    <name type="common">Black long sea cucumber</name>
    <name type="synonym">Mertensiothuria leucospilota</name>
    <dbReference type="NCBI Taxonomy" id="206669"/>
    <lineage>
        <taxon>Eukaryota</taxon>
        <taxon>Metazoa</taxon>
        <taxon>Echinodermata</taxon>
        <taxon>Eleutherozoa</taxon>
        <taxon>Echinozoa</taxon>
        <taxon>Holothuroidea</taxon>
        <taxon>Aspidochirotacea</taxon>
        <taxon>Aspidochirotida</taxon>
        <taxon>Holothuriidae</taxon>
        <taxon>Holothuria</taxon>
    </lineage>
</organism>
<proteinExistence type="inferred from homology"/>
<reference evidence="2" key="1">
    <citation type="submission" date="2021-10" db="EMBL/GenBank/DDBJ databases">
        <title>Tropical sea cucumber genome reveals ecological adaptation and Cuvierian tubules defense mechanism.</title>
        <authorList>
            <person name="Chen T."/>
        </authorList>
    </citation>
    <scope>NUCLEOTIDE SEQUENCE</scope>
    <source>
        <strain evidence="2">Nanhai2018</strain>
        <tissue evidence="2">Muscle</tissue>
    </source>
</reference>
<name>A0A9Q1BZQ9_HOLLE</name>